<gene>
    <name evidence="2" type="ORF">OSTLU_30358</name>
</gene>
<keyword evidence="1" id="KW-0812">Transmembrane</keyword>
<keyword evidence="1" id="KW-1133">Transmembrane helix</keyword>
<organism evidence="2 3">
    <name type="scientific">Ostreococcus lucimarinus (strain CCE9901)</name>
    <dbReference type="NCBI Taxonomy" id="436017"/>
    <lineage>
        <taxon>Eukaryota</taxon>
        <taxon>Viridiplantae</taxon>
        <taxon>Chlorophyta</taxon>
        <taxon>Mamiellophyceae</taxon>
        <taxon>Mamiellales</taxon>
        <taxon>Bathycoccaceae</taxon>
        <taxon>Ostreococcus</taxon>
    </lineage>
</organism>
<dbReference type="eggNOG" id="ENOG502S6A7">
    <property type="taxonomic scope" value="Eukaryota"/>
</dbReference>
<dbReference type="HOGENOM" id="CLU_970896_0_0_1"/>
<protein>
    <submittedName>
        <fullName evidence="2">Uncharacterized protein</fullName>
    </submittedName>
</protein>
<dbReference type="Gramene" id="ABO94834">
    <property type="protein sequence ID" value="ABO94834"/>
    <property type="gene ID" value="OSTLU_30358"/>
</dbReference>
<name>A4RTR6_OSTLU</name>
<accession>A4RTR6</accession>
<dbReference type="AlphaFoldDB" id="A4RTR6"/>
<dbReference type="GeneID" id="5000617"/>
<dbReference type="KEGG" id="olu:OSTLU_30358"/>
<evidence type="ECO:0000313" key="2">
    <source>
        <dbReference type="EMBL" id="ABO94834.1"/>
    </source>
</evidence>
<dbReference type="Proteomes" id="UP000001568">
    <property type="component" value="Chromosome 3"/>
</dbReference>
<sequence>MTRARARGREDETRDPRLISRRDKAANRENAKTWVVVGGLAVAMTAVIALVYENSTDGFLYGVDSIESYADWTGGGDGEFDFASGRGAGGAMDFLSGSAIFGAVVWALGLYYASPVSVVMLFLGRTDSERPSDWLLRKATGTAQMEDASSASKALIACWFLLSGVAVSQLGDAAFGDATWQISSGLGFAVIAGVSELGRPKRVDEATMAKLEAQYADFCAFGEKRLSRSGRCHQSEISKAFRAAYPQHAGEDVLDEMELRSLIANYWPGAERSPRGYYKNLSLLDRDGAPLTDRVSVKDLGL</sequence>
<evidence type="ECO:0000313" key="3">
    <source>
        <dbReference type="Proteomes" id="UP000001568"/>
    </source>
</evidence>
<dbReference type="RefSeq" id="XP_001416541.1">
    <property type="nucleotide sequence ID" value="XM_001416504.1"/>
</dbReference>
<evidence type="ECO:0000256" key="1">
    <source>
        <dbReference type="SAM" id="Phobius"/>
    </source>
</evidence>
<dbReference type="OrthoDB" id="5357at2759"/>
<dbReference type="EMBL" id="CP000583">
    <property type="protein sequence ID" value="ABO94834.1"/>
    <property type="molecule type" value="Genomic_DNA"/>
</dbReference>
<dbReference type="OMA" id="CAFADER"/>
<feature type="transmembrane region" description="Helical" evidence="1">
    <location>
        <begin position="99"/>
        <end position="123"/>
    </location>
</feature>
<keyword evidence="3" id="KW-1185">Reference proteome</keyword>
<reference evidence="2 3" key="1">
    <citation type="journal article" date="2007" name="Proc. Natl. Acad. Sci. U.S.A.">
        <title>The tiny eukaryote Ostreococcus provides genomic insights into the paradox of plankton speciation.</title>
        <authorList>
            <person name="Palenik B."/>
            <person name="Grimwood J."/>
            <person name="Aerts A."/>
            <person name="Rouze P."/>
            <person name="Salamov A."/>
            <person name="Putnam N."/>
            <person name="Dupont C."/>
            <person name="Jorgensen R."/>
            <person name="Derelle E."/>
            <person name="Rombauts S."/>
            <person name="Zhou K."/>
            <person name="Otillar R."/>
            <person name="Merchant S.S."/>
            <person name="Podell S."/>
            <person name="Gaasterland T."/>
            <person name="Napoli C."/>
            <person name="Gendler K."/>
            <person name="Manuell A."/>
            <person name="Tai V."/>
            <person name="Vallon O."/>
            <person name="Piganeau G."/>
            <person name="Jancek S."/>
            <person name="Heijde M."/>
            <person name="Jabbari K."/>
            <person name="Bowler C."/>
            <person name="Lohr M."/>
            <person name="Robbens S."/>
            <person name="Werner G."/>
            <person name="Dubchak I."/>
            <person name="Pazour G.J."/>
            <person name="Ren Q."/>
            <person name="Paulsen I."/>
            <person name="Delwiche C."/>
            <person name="Schmutz J."/>
            <person name="Rokhsar D."/>
            <person name="Van de Peer Y."/>
            <person name="Moreau H."/>
            <person name="Grigoriev I.V."/>
        </authorList>
    </citation>
    <scope>NUCLEOTIDE SEQUENCE [LARGE SCALE GENOMIC DNA]</scope>
    <source>
        <strain evidence="2 3">CCE9901</strain>
    </source>
</reference>
<proteinExistence type="predicted"/>
<feature type="transmembrane region" description="Helical" evidence="1">
    <location>
        <begin position="31"/>
        <end position="52"/>
    </location>
</feature>
<keyword evidence="1" id="KW-0472">Membrane</keyword>